<dbReference type="Proteomes" id="UP000606786">
    <property type="component" value="Unassembled WGS sequence"/>
</dbReference>
<keyword evidence="2" id="KW-1185">Reference proteome</keyword>
<evidence type="ECO:0000313" key="1">
    <source>
        <dbReference type="EMBL" id="CAD6994652.1"/>
    </source>
</evidence>
<accession>A0A811U5Z4</accession>
<dbReference type="EMBL" id="CAJHJT010000001">
    <property type="protein sequence ID" value="CAD6994652.1"/>
    <property type="molecule type" value="Genomic_DNA"/>
</dbReference>
<sequence length="67" mass="7318">MCKYLGRPEPVVTWINGTRQLESGNGVSMGRHVTVNRLEVPNISRSALKQYIPLSSVKYEIGAASGT</sequence>
<organism evidence="1 2">
    <name type="scientific">Ceratitis capitata</name>
    <name type="common">Mediterranean fruit fly</name>
    <name type="synonym">Tephritis capitata</name>
    <dbReference type="NCBI Taxonomy" id="7213"/>
    <lineage>
        <taxon>Eukaryota</taxon>
        <taxon>Metazoa</taxon>
        <taxon>Ecdysozoa</taxon>
        <taxon>Arthropoda</taxon>
        <taxon>Hexapoda</taxon>
        <taxon>Insecta</taxon>
        <taxon>Pterygota</taxon>
        <taxon>Neoptera</taxon>
        <taxon>Endopterygota</taxon>
        <taxon>Diptera</taxon>
        <taxon>Brachycera</taxon>
        <taxon>Muscomorpha</taxon>
        <taxon>Tephritoidea</taxon>
        <taxon>Tephritidae</taxon>
        <taxon>Ceratitis</taxon>
        <taxon>Ceratitis</taxon>
    </lineage>
</organism>
<protein>
    <submittedName>
        <fullName evidence="1">(Mediterranean fruit fly) hypothetical protein</fullName>
    </submittedName>
</protein>
<gene>
    <name evidence="1" type="ORF">CCAP1982_LOCUS3387</name>
</gene>
<proteinExistence type="predicted"/>
<comment type="caution">
    <text evidence="1">The sequence shown here is derived from an EMBL/GenBank/DDBJ whole genome shotgun (WGS) entry which is preliminary data.</text>
</comment>
<evidence type="ECO:0000313" key="2">
    <source>
        <dbReference type="Proteomes" id="UP000606786"/>
    </source>
</evidence>
<dbReference type="SUPFAM" id="SSF48726">
    <property type="entry name" value="Immunoglobulin"/>
    <property type="match status" value="1"/>
</dbReference>
<dbReference type="CDD" id="cd00096">
    <property type="entry name" value="Ig"/>
    <property type="match status" value="1"/>
</dbReference>
<dbReference type="InterPro" id="IPR036179">
    <property type="entry name" value="Ig-like_dom_sf"/>
</dbReference>
<reference evidence="1" key="1">
    <citation type="submission" date="2020-11" db="EMBL/GenBank/DDBJ databases">
        <authorList>
            <person name="Whitehead M."/>
        </authorList>
    </citation>
    <scope>NUCLEOTIDE SEQUENCE</scope>
    <source>
        <strain evidence="1">EGII</strain>
    </source>
</reference>
<name>A0A811U5Z4_CERCA</name>
<dbReference type="AlphaFoldDB" id="A0A811U5Z4"/>